<dbReference type="AlphaFoldDB" id="A0A975KB78"/>
<dbReference type="KEGG" id="spph:KFK14_04830"/>
<dbReference type="PRINTS" id="PR00081">
    <property type="entry name" value="GDHRDH"/>
</dbReference>
<sequence>MDLGLRSRTALVCGGSRGIGLAIVEELTNAGCRVAILARDQARLDELVSDLRHRGHEAVGIAGDLADLEFYRHASDMATATLGPPTIAIFNGLSPRSGDFDAMTIADFAEAHHQVVGCFAAMAKAVLPGMKAEGWGRIVTIGSNVAKQPFRGDRDAAYVLANTERVAAVGLSKTLSAELAPFGITVNTILTGAIDTGSARAWCAQQAAEAGISTTQFMDRFVNDRIPMRRMGTPDEMAALCAFLCSARAGYTTGETILCDGGVSMAMI</sequence>
<proteinExistence type="inferred from homology"/>
<evidence type="ECO:0000313" key="3">
    <source>
        <dbReference type="Proteomes" id="UP000681425"/>
    </source>
</evidence>
<dbReference type="Gene3D" id="3.40.50.720">
    <property type="entry name" value="NAD(P)-binding Rossmann-like Domain"/>
    <property type="match status" value="1"/>
</dbReference>
<name>A0A975KB78_9SPHN</name>
<dbReference type="RefSeq" id="WP_212610072.1">
    <property type="nucleotide sequence ID" value="NZ_CP073910.1"/>
</dbReference>
<evidence type="ECO:0000256" key="1">
    <source>
        <dbReference type="ARBA" id="ARBA00006484"/>
    </source>
</evidence>
<reference evidence="2" key="1">
    <citation type="submission" date="2021-04" db="EMBL/GenBank/DDBJ databases">
        <title>Isolation of p-tert-butylphenol degrading bacteria Sphingobium phenoxybenzoativorans Tas13 from active sludge.</title>
        <authorList>
            <person name="Li Y."/>
        </authorList>
    </citation>
    <scope>NUCLEOTIDE SEQUENCE</scope>
    <source>
        <strain evidence="2">Tas13</strain>
    </source>
</reference>
<evidence type="ECO:0000313" key="2">
    <source>
        <dbReference type="EMBL" id="QUT06772.1"/>
    </source>
</evidence>
<dbReference type="PANTHER" id="PTHR42879:SF6">
    <property type="entry name" value="NADPH-DEPENDENT REDUCTASE BACG"/>
    <property type="match status" value="1"/>
</dbReference>
<gene>
    <name evidence="2" type="ORF">KFK14_04830</name>
</gene>
<keyword evidence="3" id="KW-1185">Reference proteome</keyword>
<comment type="similarity">
    <text evidence="1">Belongs to the short-chain dehydrogenases/reductases (SDR) family.</text>
</comment>
<protein>
    <submittedName>
        <fullName evidence="2">SDR family oxidoreductase</fullName>
    </submittedName>
</protein>
<dbReference type="InterPro" id="IPR002347">
    <property type="entry name" value="SDR_fam"/>
</dbReference>
<dbReference type="Pfam" id="PF13561">
    <property type="entry name" value="adh_short_C2"/>
    <property type="match status" value="1"/>
</dbReference>
<dbReference type="SUPFAM" id="SSF51735">
    <property type="entry name" value="NAD(P)-binding Rossmann-fold domains"/>
    <property type="match status" value="1"/>
</dbReference>
<organism evidence="2 3">
    <name type="scientific">Sphingobium phenoxybenzoativorans</name>
    <dbReference type="NCBI Taxonomy" id="1592790"/>
    <lineage>
        <taxon>Bacteria</taxon>
        <taxon>Pseudomonadati</taxon>
        <taxon>Pseudomonadota</taxon>
        <taxon>Alphaproteobacteria</taxon>
        <taxon>Sphingomonadales</taxon>
        <taxon>Sphingomonadaceae</taxon>
        <taxon>Sphingobium</taxon>
    </lineage>
</organism>
<dbReference type="EMBL" id="CP073910">
    <property type="protein sequence ID" value="QUT06772.1"/>
    <property type="molecule type" value="Genomic_DNA"/>
</dbReference>
<dbReference type="PANTHER" id="PTHR42879">
    <property type="entry name" value="3-OXOACYL-(ACYL-CARRIER-PROTEIN) REDUCTASE"/>
    <property type="match status" value="1"/>
</dbReference>
<dbReference type="InterPro" id="IPR036291">
    <property type="entry name" value="NAD(P)-bd_dom_sf"/>
</dbReference>
<accession>A0A975KB78</accession>
<dbReference type="InterPro" id="IPR050259">
    <property type="entry name" value="SDR"/>
</dbReference>
<dbReference type="Proteomes" id="UP000681425">
    <property type="component" value="Chromosome"/>
</dbReference>